<proteinExistence type="predicted"/>
<evidence type="ECO:0000259" key="1">
    <source>
        <dbReference type="Pfam" id="PF20335"/>
    </source>
</evidence>
<dbReference type="EMBL" id="CP041695">
    <property type="protein sequence ID" value="QDP80012.1"/>
    <property type="molecule type" value="Genomic_DNA"/>
</dbReference>
<feature type="domain" description="DUF6630" evidence="1">
    <location>
        <begin position="69"/>
        <end position="176"/>
    </location>
</feature>
<accession>A0A516NM78</accession>
<dbReference type="AlphaFoldDB" id="A0A516NM78"/>
<evidence type="ECO:0000313" key="3">
    <source>
        <dbReference type="Proteomes" id="UP000317039"/>
    </source>
</evidence>
<sequence>MELVLKEIVTAAEVLLHGRPELINAVHRAAAGLPGEGFDIPASEWESLARHELNHLLTDPNPFDDGPAVAACLDWCSDPQDFRHNLLALSSHPESLSWEWFPDFVSRLREAGSTGGDVVTKLVGEVGDRCLRIGFALIELTEFKSSDDDDMYELLFIKAGAVDQLDAMLTAVGRRLLLCHGTAASALDLNDARTR</sequence>
<reference evidence="2 3" key="1">
    <citation type="submission" date="2019-07" db="EMBL/GenBank/DDBJ databases">
        <title>Complete Genome Sequence and Methylome Analysis of Nocardia otitidis-caviarum NEB252.</title>
        <authorList>
            <person name="Fomenkov A."/>
            <person name="Anton B.P."/>
            <person name="Vincze T."/>
            <person name="Roberts R.J."/>
        </authorList>
    </citation>
    <scope>NUCLEOTIDE SEQUENCE [LARGE SCALE GENOMIC DNA]</scope>
    <source>
        <strain evidence="2 3">NEB252</strain>
    </source>
</reference>
<evidence type="ECO:0000313" key="2">
    <source>
        <dbReference type="EMBL" id="QDP80012.1"/>
    </source>
</evidence>
<name>A0A516NM78_9NOCA</name>
<dbReference type="RefSeq" id="WP_143981348.1">
    <property type="nucleotide sequence ID" value="NZ_CP041695.1"/>
</dbReference>
<dbReference type="InterPro" id="IPR046582">
    <property type="entry name" value="DUF6630"/>
</dbReference>
<protein>
    <recommendedName>
        <fullName evidence="1">DUF6630 domain-containing protein</fullName>
    </recommendedName>
</protein>
<dbReference type="Pfam" id="PF20335">
    <property type="entry name" value="DUF6630"/>
    <property type="match status" value="1"/>
</dbReference>
<organism evidence="2 3">
    <name type="scientific">Nocardia otitidiscaviarum</name>
    <dbReference type="NCBI Taxonomy" id="1823"/>
    <lineage>
        <taxon>Bacteria</taxon>
        <taxon>Bacillati</taxon>
        <taxon>Actinomycetota</taxon>
        <taxon>Actinomycetes</taxon>
        <taxon>Mycobacteriales</taxon>
        <taxon>Nocardiaceae</taxon>
        <taxon>Nocardia</taxon>
    </lineage>
</organism>
<dbReference type="Proteomes" id="UP000317039">
    <property type="component" value="Chromosome"/>
</dbReference>
<gene>
    <name evidence="2" type="ORF">FOH10_16140</name>
</gene>
<dbReference type="KEGG" id="nod:FOH10_16140"/>
<dbReference type="GeneID" id="80333907"/>